<reference evidence="2 3" key="1">
    <citation type="journal article" date="2011" name="J. Bacteriol.">
        <title>Genome sequence of the verrucomicrobium Opitutus terrae PB90-1, an abundant inhabitant of rice paddy soil ecosystems.</title>
        <authorList>
            <person name="van Passel M.W."/>
            <person name="Kant R."/>
            <person name="Palva A."/>
            <person name="Copeland A."/>
            <person name="Lucas S."/>
            <person name="Lapidus A."/>
            <person name="Glavina del Rio T."/>
            <person name="Pitluck S."/>
            <person name="Goltsman E."/>
            <person name="Clum A."/>
            <person name="Sun H."/>
            <person name="Schmutz J."/>
            <person name="Larimer F.W."/>
            <person name="Land M.L."/>
            <person name="Hauser L."/>
            <person name="Kyrpides N."/>
            <person name="Mikhailova N."/>
            <person name="Richardson P.P."/>
            <person name="Janssen P.H."/>
            <person name="de Vos W.M."/>
            <person name="Smidt H."/>
        </authorList>
    </citation>
    <scope>NUCLEOTIDE SEQUENCE [LARGE SCALE GENOMIC DNA]</scope>
    <source>
        <strain evidence="3">DSM 11246 / JCM 15787 / PB90-1</strain>
    </source>
</reference>
<keyword evidence="3" id="KW-1185">Reference proteome</keyword>
<feature type="region of interest" description="Disordered" evidence="1">
    <location>
        <begin position="13"/>
        <end position="48"/>
    </location>
</feature>
<accession>B1ZUK5</accession>
<proteinExistence type="predicted"/>
<dbReference type="Proteomes" id="UP000007013">
    <property type="component" value="Chromosome"/>
</dbReference>
<dbReference type="HOGENOM" id="CLU_1946607_0_0_0"/>
<sequence length="129" mass="14013">MWSRRFVLPELEHPPADLAKARRSTAGSGPDGRAPTHASAGASRDAGPERHAAFVTLVGDEWERALGVYGAAQRTVTFTRQPDSTHSHYLARDVSVSEGSSWNDGRNFSDRESMLAWAGTITNLLPPDL</sequence>
<dbReference type="AlphaFoldDB" id="B1ZUK5"/>
<dbReference type="KEGG" id="ote:Oter_0759"/>
<evidence type="ECO:0000313" key="3">
    <source>
        <dbReference type="Proteomes" id="UP000007013"/>
    </source>
</evidence>
<name>B1ZUK5_OPITP</name>
<dbReference type="EMBL" id="CP001032">
    <property type="protein sequence ID" value="ACB74048.1"/>
    <property type="molecule type" value="Genomic_DNA"/>
</dbReference>
<dbReference type="RefSeq" id="WP_012373586.1">
    <property type="nucleotide sequence ID" value="NC_010571.1"/>
</dbReference>
<evidence type="ECO:0000313" key="2">
    <source>
        <dbReference type="EMBL" id="ACB74048.1"/>
    </source>
</evidence>
<organism evidence="2 3">
    <name type="scientific">Opitutus terrae (strain DSM 11246 / JCM 15787 / PB90-1)</name>
    <dbReference type="NCBI Taxonomy" id="452637"/>
    <lineage>
        <taxon>Bacteria</taxon>
        <taxon>Pseudomonadati</taxon>
        <taxon>Verrucomicrobiota</taxon>
        <taxon>Opitutia</taxon>
        <taxon>Opitutales</taxon>
        <taxon>Opitutaceae</taxon>
        <taxon>Opitutus</taxon>
    </lineage>
</organism>
<protein>
    <submittedName>
        <fullName evidence="2">Uncharacterized protein</fullName>
    </submittedName>
</protein>
<gene>
    <name evidence="2" type="ordered locus">Oter_0759</name>
</gene>
<evidence type="ECO:0000256" key="1">
    <source>
        <dbReference type="SAM" id="MobiDB-lite"/>
    </source>
</evidence>